<gene>
    <name evidence="2" type="ORF">SAMN02745673_02291</name>
</gene>
<dbReference type="GO" id="GO:0005829">
    <property type="term" value="C:cytosol"/>
    <property type="evidence" value="ECO:0007669"/>
    <property type="project" value="TreeGrafter"/>
</dbReference>
<proteinExistence type="inferred from homology"/>
<dbReference type="EMBL" id="FUWS01000005">
    <property type="protein sequence ID" value="SKA04336.1"/>
    <property type="molecule type" value="Genomic_DNA"/>
</dbReference>
<keyword evidence="3" id="KW-1185">Reference proteome</keyword>
<name>A0A1T4QKY2_9ACTN</name>
<evidence type="ECO:0000313" key="2">
    <source>
        <dbReference type="EMBL" id="SKA04336.1"/>
    </source>
</evidence>
<comment type="similarity">
    <text evidence="1">Belongs to the UPF0434 family.</text>
</comment>
<dbReference type="AlphaFoldDB" id="A0A1T4QKY2"/>
<organism evidence="2 3">
    <name type="scientific">Marinactinospora thermotolerans DSM 45154</name>
    <dbReference type="NCBI Taxonomy" id="1122192"/>
    <lineage>
        <taxon>Bacteria</taxon>
        <taxon>Bacillati</taxon>
        <taxon>Actinomycetota</taxon>
        <taxon>Actinomycetes</taxon>
        <taxon>Streptosporangiales</taxon>
        <taxon>Nocardiopsidaceae</taxon>
        <taxon>Marinactinospora</taxon>
    </lineage>
</organism>
<dbReference type="HAMAP" id="MF_01187">
    <property type="entry name" value="UPF0434"/>
    <property type="match status" value="1"/>
</dbReference>
<protein>
    <recommendedName>
        <fullName evidence="1">UPF0434 protein SAMN02745673_02291</fullName>
    </recommendedName>
</protein>
<reference evidence="2 3" key="1">
    <citation type="submission" date="2017-02" db="EMBL/GenBank/DDBJ databases">
        <authorList>
            <person name="Peterson S.W."/>
        </authorList>
    </citation>
    <scope>NUCLEOTIDE SEQUENCE [LARGE SCALE GENOMIC DNA]</scope>
    <source>
        <strain evidence="2 3">DSM 45154</strain>
    </source>
</reference>
<accession>A0A1T4QKY2</accession>
<dbReference type="PANTHER" id="PTHR33505:SF4">
    <property type="entry name" value="PROTEIN PREY, MITOCHONDRIAL"/>
    <property type="match status" value="1"/>
</dbReference>
<dbReference type="PANTHER" id="PTHR33505">
    <property type="entry name" value="ZGC:162634"/>
    <property type="match status" value="1"/>
</dbReference>
<dbReference type="Gene3D" id="2.20.25.10">
    <property type="match status" value="1"/>
</dbReference>
<dbReference type="STRING" id="1122192.SAMN02745673_02291"/>
<dbReference type="OrthoDB" id="9812205at2"/>
<dbReference type="SUPFAM" id="SSF158997">
    <property type="entry name" value="Trm112p-like"/>
    <property type="match status" value="1"/>
</dbReference>
<dbReference type="Pfam" id="PF03966">
    <property type="entry name" value="Trm112p"/>
    <property type="match status" value="1"/>
</dbReference>
<evidence type="ECO:0000256" key="1">
    <source>
        <dbReference type="HAMAP-Rule" id="MF_01187"/>
    </source>
</evidence>
<dbReference type="Proteomes" id="UP000190637">
    <property type="component" value="Unassembled WGS sequence"/>
</dbReference>
<sequence length="58" mass="6380">MTAKIDDWLLEILACPESKAPLRLDEEAGELVCDESGLAYPIRDGIPVLLVDEARRIG</sequence>
<evidence type="ECO:0000313" key="3">
    <source>
        <dbReference type="Proteomes" id="UP000190637"/>
    </source>
</evidence>
<dbReference type="InterPro" id="IPR005651">
    <property type="entry name" value="Trm112-like"/>
</dbReference>
<dbReference type="RefSeq" id="WP_078761615.1">
    <property type="nucleotide sequence ID" value="NZ_FUWS01000005.1"/>
</dbReference>